<accession>A8PUD3</accession>
<feature type="active site" description="Nucleophile" evidence="16">
    <location>
        <position position="423"/>
    </location>
</feature>
<evidence type="ECO:0000256" key="15">
    <source>
        <dbReference type="ARBA" id="ARBA00023284"/>
    </source>
</evidence>
<dbReference type="KEGG" id="mgl:MGL_0661"/>
<evidence type="ECO:0000256" key="17">
    <source>
        <dbReference type="PIRSR" id="PIRSR017205-2"/>
    </source>
</evidence>
<evidence type="ECO:0000256" key="19">
    <source>
        <dbReference type="SAM" id="SignalP"/>
    </source>
</evidence>
<evidence type="ECO:0000256" key="18">
    <source>
        <dbReference type="PIRSR" id="PIRSR017205-3"/>
    </source>
</evidence>
<dbReference type="InterPro" id="IPR007266">
    <property type="entry name" value="Ero1"/>
</dbReference>
<feature type="binding site" evidence="17">
    <location>
        <position position="290"/>
    </location>
    <ligand>
        <name>FAD</name>
        <dbReference type="ChEBI" id="CHEBI:57692"/>
    </ligand>
</feature>
<keyword evidence="8" id="KW-0256">Endoplasmic reticulum</keyword>
<keyword evidence="12" id="KW-0472">Membrane</keyword>
<comment type="cofactor">
    <cofactor evidence="1 17">
        <name>FAD</name>
        <dbReference type="ChEBI" id="CHEBI:57692"/>
    </cofactor>
</comment>
<evidence type="ECO:0000313" key="20">
    <source>
        <dbReference type="EMBL" id="EDP44854.1"/>
    </source>
</evidence>
<evidence type="ECO:0000256" key="1">
    <source>
        <dbReference type="ARBA" id="ARBA00001974"/>
    </source>
</evidence>
<keyword evidence="11" id="KW-0560">Oxidoreductase</keyword>
<evidence type="ECO:0008006" key="22">
    <source>
        <dbReference type="Google" id="ProtNLM"/>
    </source>
</evidence>
<evidence type="ECO:0000256" key="6">
    <source>
        <dbReference type="ARBA" id="ARBA00022630"/>
    </source>
</evidence>
<comment type="subcellular location">
    <subcellularLocation>
        <location evidence="2">Endoplasmic reticulum membrane</location>
        <topology evidence="2">Peripheral membrane protein</topology>
        <orientation evidence="2">Lumenal side</orientation>
    </subcellularLocation>
</comment>
<evidence type="ECO:0000256" key="2">
    <source>
        <dbReference type="ARBA" id="ARBA00004367"/>
    </source>
</evidence>
<dbReference type="GeneID" id="5856364"/>
<evidence type="ECO:0000256" key="13">
    <source>
        <dbReference type="ARBA" id="ARBA00023157"/>
    </source>
</evidence>
<sequence length="544" mass="62252">MRIYMFSRSLFACIAATLVAVLASSLEGGLEPTEETNTGLLQEVLDPLGQGAKDGSLETKPICRPTGQIQDACSDYESVEEWNSQYMFERLDNLRKTKYFRYFVVDLFRECPFWKEEGICMNRACTVERMNETNMPDEFRSYRLSQLERTAEDMDQDADKTRFCQLDDENMSEDAIFVDLLKNPERFTGYSGASANRVWRSIYEENCFGGIKWTEPPRPESEGGAGFISQQRMIGTIKGVPATLLNPDHPPTKGGSLESLIDSVKAPVDPASTEQCLEKRVFYRVISGLHASISIHICNEYLDPVTKQWGPNLECFISRISQHPERLQNVYFDYVLMMRALSKAGEYLDKFSLRAGDEIHDNESRKQLNELLQIARKNRPSFDEHKLFELNDNPEHNRETLALKEDFRLHFRNISRIMDCVGCDKCRLWGKVQVTGIGTALRLLFAFEAADEKPHIVLGRNEIVALINTAHRISESIRAVETFRKLYHDTMSSASSEHADHTSARQERELPPISYMQKTWNVFESAMAGIYELFATDDWAEAEL</sequence>
<dbReference type="GO" id="GO:0016972">
    <property type="term" value="F:thiol oxidase activity"/>
    <property type="evidence" value="ECO:0007669"/>
    <property type="project" value="InterPro"/>
</dbReference>
<dbReference type="FunCoup" id="A8PUD3">
    <property type="interactions" value="301"/>
</dbReference>
<evidence type="ECO:0000256" key="7">
    <source>
        <dbReference type="ARBA" id="ARBA00022729"/>
    </source>
</evidence>
<evidence type="ECO:0000256" key="16">
    <source>
        <dbReference type="PIRSR" id="PIRSR017205-1"/>
    </source>
</evidence>
<feature type="binding site" evidence="17">
    <location>
        <position position="186"/>
    </location>
    <ligand>
        <name>FAD</name>
        <dbReference type="ChEBI" id="CHEBI:57692"/>
    </ligand>
</feature>
<dbReference type="InParanoid" id="A8PUD3"/>
<keyword evidence="5" id="KW-0813">Transport</keyword>
<dbReference type="OrthoDB" id="269384at2759"/>
<dbReference type="PIRSF" id="PIRSF017205">
    <property type="entry name" value="ERO1"/>
    <property type="match status" value="1"/>
</dbReference>
<dbReference type="AlphaFoldDB" id="A8PUD3"/>
<dbReference type="Pfam" id="PF04137">
    <property type="entry name" value="ERO1"/>
    <property type="match status" value="1"/>
</dbReference>
<dbReference type="InterPro" id="IPR037192">
    <property type="entry name" value="ERO1-like_sf"/>
</dbReference>
<evidence type="ECO:0000313" key="21">
    <source>
        <dbReference type="Proteomes" id="UP000008837"/>
    </source>
</evidence>
<keyword evidence="21" id="KW-1185">Reference proteome</keyword>
<feature type="disulfide bond" description="Redox-active" evidence="18">
    <location>
        <begin position="120"/>
        <end position="125"/>
    </location>
</feature>
<evidence type="ECO:0000256" key="5">
    <source>
        <dbReference type="ARBA" id="ARBA00022448"/>
    </source>
</evidence>
<keyword evidence="7 19" id="KW-0732">Signal</keyword>
<evidence type="ECO:0000256" key="8">
    <source>
        <dbReference type="ARBA" id="ARBA00022824"/>
    </source>
</evidence>
<keyword evidence="13 18" id="KW-1015">Disulfide bond</keyword>
<evidence type="ECO:0000256" key="3">
    <source>
        <dbReference type="ARBA" id="ARBA00008277"/>
    </source>
</evidence>
<proteinExistence type="inferred from homology"/>
<evidence type="ECO:0000256" key="12">
    <source>
        <dbReference type="ARBA" id="ARBA00023136"/>
    </source>
</evidence>
<evidence type="ECO:0000256" key="9">
    <source>
        <dbReference type="ARBA" id="ARBA00022827"/>
    </source>
</evidence>
<dbReference type="SUPFAM" id="SSF110019">
    <property type="entry name" value="ERO1-like"/>
    <property type="match status" value="1"/>
</dbReference>
<feature type="signal peptide" evidence="19">
    <location>
        <begin position="1"/>
        <end position="23"/>
    </location>
</feature>
<dbReference type="Proteomes" id="UP000008837">
    <property type="component" value="Unassembled WGS sequence"/>
</dbReference>
<dbReference type="EMBL" id="AAYY01000002">
    <property type="protein sequence ID" value="EDP44854.1"/>
    <property type="molecule type" value="Genomic_DNA"/>
</dbReference>
<protein>
    <recommendedName>
        <fullName evidence="22">Endoplasmic oxidoreductin</fullName>
    </recommendedName>
</protein>
<evidence type="ECO:0000256" key="4">
    <source>
        <dbReference type="ARBA" id="ARBA00011802"/>
    </source>
</evidence>
<keyword evidence="6" id="KW-0285">Flavoprotein</keyword>
<evidence type="ECO:0000256" key="10">
    <source>
        <dbReference type="ARBA" id="ARBA00022982"/>
    </source>
</evidence>
<comment type="caution">
    <text evidence="20">The sequence shown here is derived from an EMBL/GenBank/DDBJ whole genome shotgun (WGS) entry which is preliminary data.</text>
</comment>
<dbReference type="VEuPathDB" id="FungiDB:MGL_0661"/>
<dbReference type="GO" id="GO:0015035">
    <property type="term" value="F:protein-disulfide reductase activity"/>
    <property type="evidence" value="ECO:0007669"/>
    <property type="project" value="InterPro"/>
</dbReference>
<feature type="binding site" evidence="17">
    <location>
        <position position="319"/>
    </location>
    <ligand>
        <name>FAD</name>
        <dbReference type="ChEBI" id="CHEBI:57692"/>
    </ligand>
</feature>
<comment type="subunit">
    <text evidence="4">May function both as a monomer and a homodimer.</text>
</comment>
<dbReference type="GO" id="GO:0034975">
    <property type="term" value="P:protein folding in endoplasmic reticulum"/>
    <property type="evidence" value="ECO:0007669"/>
    <property type="project" value="InterPro"/>
</dbReference>
<keyword evidence="14" id="KW-0325">Glycoprotein</keyword>
<organism evidence="20 21">
    <name type="scientific">Malassezia globosa (strain ATCC MYA-4612 / CBS 7966)</name>
    <name type="common">Dandruff-associated fungus</name>
    <dbReference type="NCBI Taxonomy" id="425265"/>
    <lineage>
        <taxon>Eukaryota</taxon>
        <taxon>Fungi</taxon>
        <taxon>Dikarya</taxon>
        <taxon>Basidiomycota</taxon>
        <taxon>Ustilaginomycotina</taxon>
        <taxon>Malasseziomycetes</taxon>
        <taxon>Malasseziales</taxon>
        <taxon>Malasseziaceae</taxon>
        <taxon>Malassezia</taxon>
    </lineage>
</organism>
<feature type="chain" id="PRO_5002727085" description="Endoplasmic oxidoreductin" evidence="19">
    <location>
        <begin position="24"/>
        <end position="544"/>
    </location>
</feature>
<feature type="active site" evidence="16">
    <location>
        <position position="426"/>
    </location>
</feature>
<comment type="similarity">
    <text evidence="3">Belongs to the EROs family.</text>
</comment>
<keyword evidence="10" id="KW-0249">Electron transport</keyword>
<dbReference type="PANTHER" id="PTHR12613:SF0">
    <property type="entry name" value="ERO1-LIKE PROTEIN"/>
    <property type="match status" value="1"/>
</dbReference>
<name>A8PUD3_MALGO</name>
<feature type="disulfide bond" description="Redox-active" evidence="18">
    <location>
        <begin position="423"/>
        <end position="426"/>
    </location>
</feature>
<dbReference type="RefSeq" id="XP_001732068.1">
    <property type="nucleotide sequence ID" value="XM_001732016.1"/>
</dbReference>
<feature type="binding site" evidence="17">
    <location>
        <position position="287"/>
    </location>
    <ligand>
        <name>FAD</name>
        <dbReference type="ChEBI" id="CHEBI:57692"/>
    </ligand>
</feature>
<evidence type="ECO:0000256" key="14">
    <source>
        <dbReference type="ARBA" id="ARBA00023180"/>
    </source>
</evidence>
<dbReference type="OMA" id="CYKDRLH"/>
<dbReference type="GO" id="GO:0005789">
    <property type="term" value="C:endoplasmic reticulum membrane"/>
    <property type="evidence" value="ECO:0007669"/>
    <property type="project" value="UniProtKB-SubCell"/>
</dbReference>
<gene>
    <name evidence="20" type="ORF">MGL_0661</name>
</gene>
<keyword evidence="9 17" id="KW-0274">FAD</keyword>
<reference evidence="20 21" key="1">
    <citation type="journal article" date="2007" name="Proc. Natl. Acad. Sci. U.S.A.">
        <title>Dandruff-associated Malassezia genomes reveal convergent and divergent virulence traits shared with plant and human fungal pathogens.</title>
        <authorList>
            <person name="Xu J."/>
            <person name="Saunders C.W."/>
            <person name="Hu P."/>
            <person name="Grant R.A."/>
            <person name="Boekhout T."/>
            <person name="Kuramae E.E."/>
            <person name="Kronstad J.W."/>
            <person name="Deangelis Y.M."/>
            <person name="Reeder N.L."/>
            <person name="Johnstone K.R."/>
            <person name="Leland M."/>
            <person name="Fieno A.M."/>
            <person name="Begley W.M."/>
            <person name="Sun Y."/>
            <person name="Lacey M.P."/>
            <person name="Chaudhary T."/>
            <person name="Keough T."/>
            <person name="Chu L."/>
            <person name="Sears R."/>
            <person name="Yuan B."/>
            <person name="Dawson T.L.Jr."/>
        </authorList>
    </citation>
    <scope>NUCLEOTIDE SEQUENCE [LARGE SCALE GENOMIC DNA]</scope>
    <source>
        <strain evidence="21">ATCC MYA-4612 / CBS 7966</strain>
    </source>
</reference>
<keyword evidence="15" id="KW-0676">Redox-active center</keyword>
<dbReference type="STRING" id="425265.A8PUD3"/>
<evidence type="ECO:0000256" key="11">
    <source>
        <dbReference type="ARBA" id="ARBA00023002"/>
    </source>
</evidence>
<dbReference type="GO" id="GO:0071949">
    <property type="term" value="F:FAD binding"/>
    <property type="evidence" value="ECO:0007669"/>
    <property type="project" value="InterPro"/>
</dbReference>
<feature type="binding site" evidence="17">
    <location>
        <position position="199"/>
    </location>
    <ligand>
        <name>FAD</name>
        <dbReference type="ChEBI" id="CHEBI:57692"/>
    </ligand>
</feature>
<dbReference type="PANTHER" id="PTHR12613">
    <property type="entry name" value="ERO1-RELATED"/>
    <property type="match status" value="1"/>
</dbReference>
<feature type="binding site" evidence="17">
    <location>
        <position position="188"/>
    </location>
    <ligand>
        <name>FAD</name>
        <dbReference type="ChEBI" id="CHEBI:57692"/>
    </ligand>
</feature>